<dbReference type="InterPro" id="IPR035093">
    <property type="entry name" value="RelE/ParE_toxin_dom_sf"/>
</dbReference>
<keyword evidence="4" id="KW-1185">Reference proteome</keyword>
<evidence type="ECO:0000313" key="4">
    <source>
        <dbReference type="Proteomes" id="UP001596237"/>
    </source>
</evidence>
<reference evidence="4" key="1">
    <citation type="journal article" date="2019" name="Int. J. Syst. Evol. Microbiol.">
        <title>The Global Catalogue of Microorganisms (GCM) 10K type strain sequencing project: providing services to taxonomists for standard genome sequencing and annotation.</title>
        <authorList>
            <consortium name="The Broad Institute Genomics Platform"/>
            <consortium name="The Broad Institute Genome Sequencing Center for Infectious Disease"/>
            <person name="Wu L."/>
            <person name="Ma J."/>
        </authorList>
    </citation>
    <scope>NUCLEOTIDE SEQUENCE [LARGE SCALE GENOMIC DNA]</scope>
    <source>
        <strain evidence="4">CCUG 36916</strain>
    </source>
</reference>
<evidence type="ECO:0000313" key="3">
    <source>
        <dbReference type="EMBL" id="MFC6388450.1"/>
    </source>
</evidence>
<sequence>MRRAVFLAAAQADLVQILEDVTLASGSLATGQAFVRRLREQCHRLATLPGTLGRARPELRPDIRSSPYRGYIIFFRYLDDTFEVVNILHSRRDIEDVFAGDEVP</sequence>
<name>A0ABW1WMU5_9HYPH</name>
<dbReference type="Gene3D" id="3.30.2310.20">
    <property type="entry name" value="RelE-like"/>
    <property type="match status" value="1"/>
</dbReference>
<accession>A0ABW1WMU5</accession>
<proteinExistence type="inferred from homology"/>
<gene>
    <name evidence="3" type="ORF">ACFQDP_03625</name>
</gene>
<comment type="similarity">
    <text evidence="1">Belongs to the RelE toxin family.</text>
</comment>
<evidence type="ECO:0000256" key="1">
    <source>
        <dbReference type="ARBA" id="ARBA00006226"/>
    </source>
</evidence>
<dbReference type="Proteomes" id="UP001596237">
    <property type="component" value="Unassembled WGS sequence"/>
</dbReference>
<protein>
    <submittedName>
        <fullName evidence="3">Type II toxin-antitoxin system RelE/ParE family toxin</fullName>
    </submittedName>
</protein>
<dbReference type="Pfam" id="PF05016">
    <property type="entry name" value="ParE_toxin"/>
    <property type="match status" value="1"/>
</dbReference>
<organism evidence="3 4">
    <name type="scientific">Methylorubrum zatmanii</name>
    <dbReference type="NCBI Taxonomy" id="29429"/>
    <lineage>
        <taxon>Bacteria</taxon>
        <taxon>Pseudomonadati</taxon>
        <taxon>Pseudomonadota</taxon>
        <taxon>Alphaproteobacteria</taxon>
        <taxon>Hyphomicrobiales</taxon>
        <taxon>Methylobacteriaceae</taxon>
        <taxon>Methylorubrum</taxon>
    </lineage>
</organism>
<dbReference type="InterPro" id="IPR051803">
    <property type="entry name" value="TA_system_RelE-like_toxin"/>
</dbReference>
<dbReference type="PANTHER" id="PTHR33755">
    <property type="entry name" value="TOXIN PARE1-RELATED"/>
    <property type="match status" value="1"/>
</dbReference>
<comment type="caution">
    <text evidence="3">The sequence shown here is derived from an EMBL/GenBank/DDBJ whole genome shotgun (WGS) entry which is preliminary data.</text>
</comment>
<evidence type="ECO:0000256" key="2">
    <source>
        <dbReference type="ARBA" id="ARBA00022649"/>
    </source>
</evidence>
<dbReference type="RefSeq" id="WP_192283544.1">
    <property type="nucleotide sequence ID" value="NZ_JBHSTT010000012.1"/>
</dbReference>
<dbReference type="InterPro" id="IPR007712">
    <property type="entry name" value="RelE/ParE_toxin"/>
</dbReference>
<dbReference type="EMBL" id="JBHSTT010000012">
    <property type="protein sequence ID" value="MFC6388450.1"/>
    <property type="molecule type" value="Genomic_DNA"/>
</dbReference>
<keyword evidence="2" id="KW-1277">Toxin-antitoxin system</keyword>
<dbReference type="PANTHER" id="PTHR33755:SF6">
    <property type="entry name" value="PLASMID STABILIZATION SYSTEM PROTEIN"/>
    <property type="match status" value="1"/>
</dbReference>